<dbReference type="EnsemblProtists" id="EOD04494">
    <property type="protein sequence ID" value="EOD04494"/>
    <property type="gene ID" value="EMIHUDRAFT_453832"/>
</dbReference>
<dbReference type="Gene3D" id="3.40.50.150">
    <property type="entry name" value="Vaccinia Virus protein VP39"/>
    <property type="match status" value="1"/>
</dbReference>
<accession>A0A0D3HZQ9</accession>
<organism evidence="1 2">
    <name type="scientific">Emiliania huxleyi (strain CCMP1516)</name>
    <dbReference type="NCBI Taxonomy" id="280463"/>
    <lineage>
        <taxon>Eukaryota</taxon>
        <taxon>Haptista</taxon>
        <taxon>Haptophyta</taxon>
        <taxon>Prymnesiophyceae</taxon>
        <taxon>Isochrysidales</taxon>
        <taxon>Noelaerhabdaceae</taxon>
        <taxon>Emiliania</taxon>
    </lineage>
</organism>
<dbReference type="GeneID" id="17250643"/>
<dbReference type="InterPro" id="IPR029063">
    <property type="entry name" value="SAM-dependent_MTases_sf"/>
</dbReference>
<proteinExistence type="predicted"/>
<dbReference type="AlphaFoldDB" id="A0A0D3HZQ9"/>
<evidence type="ECO:0000313" key="1">
    <source>
        <dbReference type="EnsemblProtists" id="EOD04494"/>
    </source>
</evidence>
<sequence length="290" mass="31150">MLASIGSPPACAPEAGQFVAPTAPESGAPWMKLLTDHVLYWRARKAWSQQYYNDVFQFIAKRAPDLQQPLRIVEVGTAFGVSALLARLTHGGLANYLLQRLPRAQLYAVDPFLSGYDPSDRHAHAMAAIASKLGLNKTELSVAWASGMAYDLTARHGSCRYRLFHMRSQDAAPFLGAAFPKASVDVAFIDGLHTYEGTKADAEAYWPLVAPGGVLIFNDYGGPRSFAGMTFPGVRRAVDEFAASRAKNVSVGAPGKPPGLSNAFIAKTRRETAAGPNADSYCDAGLGCHF</sequence>
<reference evidence="2" key="1">
    <citation type="journal article" date="2013" name="Nature">
        <title>Pan genome of the phytoplankton Emiliania underpins its global distribution.</title>
        <authorList>
            <person name="Read B.A."/>
            <person name="Kegel J."/>
            <person name="Klute M.J."/>
            <person name="Kuo A."/>
            <person name="Lefebvre S.C."/>
            <person name="Maumus F."/>
            <person name="Mayer C."/>
            <person name="Miller J."/>
            <person name="Monier A."/>
            <person name="Salamov A."/>
            <person name="Young J."/>
            <person name="Aguilar M."/>
            <person name="Claverie J.M."/>
            <person name="Frickenhaus S."/>
            <person name="Gonzalez K."/>
            <person name="Herman E.K."/>
            <person name="Lin Y.C."/>
            <person name="Napier J."/>
            <person name="Ogata H."/>
            <person name="Sarno A.F."/>
            <person name="Shmutz J."/>
            <person name="Schroeder D."/>
            <person name="de Vargas C."/>
            <person name="Verret F."/>
            <person name="von Dassow P."/>
            <person name="Valentin K."/>
            <person name="Van de Peer Y."/>
            <person name="Wheeler G."/>
            <person name="Dacks J.B."/>
            <person name="Delwiche C.F."/>
            <person name="Dyhrman S.T."/>
            <person name="Glockner G."/>
            <person name="John U."/>
            <person name="Richards T."/>
            <person name="Worden A.Z."/>
            <person name="Zhang X."/>
            <person name="Grigoriev I.V."/>
            <person name="Allen A.E."/>
            <person name="Bidle K."/>
            <person name="Borodovsky M."/>
            <person name="Bowler C."/>
            <person name="Brownlee C."/>
            <person name="Cock J.M."/>
            <person name="Elias M."/>
            <person name="Gladyshev V.N."/>
            <person name="Groth M."/>
            <person name="Guda C."/>
            <person name="Hadaegh A."/>
            <person name="Iglesias-Rodriguez M.D."/>
            <person name="Jenkins J."/>
            <person name="Jones B.M."/>
            <person name="Lawson T."/>
            <person name="Leese F."/>
            <person name="Lindquist E."/>
            <person name="Lobanov A."/>
            <person name="Lomsadze A."/>
            <person name="Malik S.B."/>
            <person name="Marsh M.E."/>
            <person name="Mackinder L."/>
            <person name="Mock T."/>
            <person name="Mueller-Roeber B."/>
            <person name="Pagarete A."/>
            <person name="Parker M."/>
            <person name="Probert I."/>
            <person name="Quesneville H."/>
            <person name="Raines C."/>
            <person name="Rensing S.A."/>
            <person name="Riano-Pachon D.M."/>
            <person name="Richier S."/>
            <person name="Rokitta S."/>
            <person name="Shiraiwa Y."/>
            <person name="Soanes D.M."/>
            <person name="van der Giezen M."/>
            <person name="Wahlund T.M."/>
            <person name="Williams B."/>
            <person name="Wilson W."/>
            <person name="Wolfe G."/>
            <person name="Wurch L.L."/>
        </authorList>
    </citation>
    <scope>NUCLEOTIDE SEQUENCE</scope>
</reference>
<evidence type="ECO:0008006" key="3">
    <source>
        <dbReference type="Google" id="ProtNLM"/>
    </source>
</evidence>
<dbReference type="KEGG" id="ehx:EMIHUDRAFT_453832"/>
<dbReference type="RefSeq" id="XP_005756923.1">
    <property type="nucleotide sequence ID" value="XM_005756866.1"/>
</dbReference>
<evidence type="ECO:0000313" key="2">
    <source>
        <dbReference type="Proteomes" id="UP000013827"/>
    </source>
</evidence>
<dbReference type="Proteomes" id="UP000013827">
    <property type="component" value="Unassembled WGS sequence"/>
</dbReference>
<keyword evidence="2" id="KW-1185">Reference proteome</keyword>
<name>A0A0D3HZQ9_EMIH1</name>
<protein>
    <recommendedName>
        <fullName evidence="3">Class I SAM-dependent methyltransferase</fullName>
    </recommendedName>
</protein>
<dbReference type="Pfam" id="PF13578">
    <property type="entry name" value="Methyltransf_24"/>
    <property type="match status" value="1"/>
</dbReference>
<dbReference type="PaxDb" id="2903-EOD04494"/>
<dbReference type="SUPFAM" id="SSF53335">
    <property type="entry name" value="S-adenosyl-L-methionine-dependent methyltransferases"/>
    <property type="match status" value="1"/>
</dbReference>
<dbReference type="HOGENOM" id="CLU_961187_0_0_1"/>
<reference evidence="1" key="2">
    <citation type="submission" date="2024-10" db="UniProtKB">
        <authorList>
            <consortium name="EnsemblProtists"/>
        </authorList>
    </citation>
    <scope>IDENTIFICATION</scope>
</reference>